<protein>
    <submittedName>
        <fullName evidence="3">Uncharacterized protein</fullName>
    </submittedName>
</protein>
<feature type="chain" id="PRO_5002205988" evidence="2">
    <location>
        <begin position="27"/>
        <end position="89"/>
    </location>
</feature>
<dbReference type="OrthoDB" id="10434376at2759"/>
<evidence type="ECO:0000256" key="1">
    <source>
        <dbReference type="SAM" id="MobiDB-lite"/>
    </source>
</evidence>
<dbReference type="Proteomes" id="UP000054477">
    <property type="component" value="Unassembled WGS sequence"/>
</dbReference>
<evidence type="ECO:0000313" key="4">
    <source>
        <dbReference type="Proteomes" id="UP000054477"/>
    </source>
</evidence>
<evidence type="ECO:0000313" key="3">
    <source>
        <dbReference type="EMBL" id="KIK00138.1"/>
    </source>
</evidence>
<keyword evidence="2" id="KW-0732">Signal</keyword>
<reference evidence="3 4" key="1">
    <citation type="submission" date="2014-04" db="EMBL/GenBank/DDBJ databases">
        <authorList>
            <consortium name="DOE Joint Genome Institute"/>
            <person name="Kuo A."/>
            <person name="Kohler A."/>
            <person name="Nagy L.G."/>
            <person name="Floudas D."/>
            <person name="Copeland A."/>
            <person name="Barry K.W."/>
            <person name="Cichocki N."/>
            <person name="Veneault-Fourrey C."/>
            <person name="LaButti K."/>
            <person name="Lindquist E.A."/>
            <person name="Lipzen A."/>
            <person name="Lundell T."/>
            <person name="Morin E."/>
            <person name="Murat C."/>
            <person name="Sun H."/>
            <person name="Tunlid A."/>
            <person name="Henrissat B."/>
            <person name="Grigoriev I.V."/>
            <person name="Hibbett D.S."/>
            <person name="Martin F."/>
            <person name="Nordberg H.P."/>
            <person name="Cantor M.N."/>
            <person name="Hua S.X."/>
        </authorList>
    </citation>
    <scope>NUCLEOTIDE SEQUENCE [LARGE SCALE GENOMIC DNA]</scope>
    <source>
        <strain evidence="3 4">LaAM-08-1</strain>
    </source>
</reference>
<keyword evidence="4" id="KW-1185">Reference proteome</keyword>
<dbReference type="HOGENOM" id="CLU_2455109_0_0_1"/>
<name>A0A0C9XW26_9AGAR</name>
<accession>A0A0C9XW26</accession>
<feature type="signal peptide" evidence="2">
    <location>
        <begin position="1"/>
        <end position="26"/>
    </location>
</feature>
<feature type="region of interest" description="Disordered" evidence="1">
    <location>
        <begin position="40"/>
        <end position="89"/>
    </location>
</feature>
<evidence type="ECO:0000256" key="2">
    <source>
        <dbReference type="SAM" id="SignalP"/>
    </source>
</evidence>
<reference evidence="4" key="2">
    <citation type="submission" date="2015-01" db="EMBL/GenBank/DDBJ databases">
        <title>Evolutionary Origins and Diversification of the Mycorrhizal Mutualists.</title>
        <authorList>
            <consortium name="DOE Joint Genome Institute"/>
            <consortium name="Mycorrhizal Genomics Consortium"/>
            <person name="Kohler A."/>
            <person name="Kuo A."/>
            <person name="Nagy L.G."/>
            <person name="Floudas D."/>
            <person name="Copeland A."/>
            <person name="Barry K.W."/>
            <person name="Cichocki N."/>
            <person name="Veneault-Fourrey C."/>
            <person name="LaButti K."/>
            <person name="Lindquist E.A."/>
            <person name="Lipzen A."/>
            <person name="Lundell T."/>
            <person name="Morin E."/>
            <person name="Murat C."/>
            <person name="Riley R."/>
            <person name="Ohm R."/>
            <person name="Sun H."/>
            <person name="Tunlid A."/>
            <person name="Henrissat B."/>
            <person name="Grigoriev I.V."/>
            <person name="Hibbett D.S."/>
            <person name="Martin F."/>
        </authorList>
    </citation>
    <scope>NUCLEOTIDE SEQUENCE [LARGE SCALE GENOMIC DNA]</scope>
    <source>
        <strain evidence="4">LaAM-08-1</strain>
    </source>
</reference>
<sequence>MANPRMIYLRSVVFVFFLLMAQLTFAARVRLMRDAMMNKRGLEGPNANNGRDLKTNAARMAAGLPPLAPRSLYPSRTQERRAPKPSGKD</sequence>
<dbReference type="AlphaFoldDB" id="A0A0C9XW26"/>
<proteinExistence type="predicted"/>
<gene>
    <name evidence="3" type="ORF">K443DRAFT_679411</name>
</gene>
<dbReference type="EMBL" id="KN838632">
    <property type="protein sequence ID" value="KIK00138.1"/>
    <property type="molecule type" value="Genomic_DNA"/>
</dbReference>
<organism evidence="3 4">
    <name type="scientific">Laccaria amethystina LaAM-08-1</name>
    <dbReference type="NCBI Taxonomy" id="1095629"/>
    <lineage>
        <taxon>Eukaryota</taxon>
        <taxon>Fungi</taxon>
        <taxon>Dikarya</taxon>
        <taxon>Basidiomycota</taxon>
        <taxon>Agaricomycotina</taxon>
        <taxon>Agaricomycetes</taxon>
        <taxon>Agaricomycetidae</taxon>
        <taxon>Agaricales</taxon>
        <taxon>Agaricineae</taxon>
        <taxon>Hydnangiaceae</taxon>
        <taxon>Laccaria</taxon>
    </lineage>
</organism>
<feature type="compositionally biased region" description="Basic and acidic residues" evidence="1">
    <location>
        <begin position="77"/>
        <end position="89"/>
    </location>
</feature>